<evidence type="ECO:0000313" key="1">
    <source>
        <dbReference type="EMBL" id="QQP37165.1"/>
    </source>
</evidence>
<name>A0A7T8JX57_CALRO</name>
<gene>
    <name evidence="1" type="ORF">FKW44_017358</name>
</gene>
<dbReference type="Proteomes" id="UP000595437">
    <property type="component" value="Chromosome 12"/>
</dbReference>
<proteinExistence type="predicted"/>
<accession>A0A7T8JX57</accession>
<reference evidence="2" key="1">
    <citation type="submission" date="2021-01" db="EMBL/GenBank/DDBJ databases">
        <title>Caligus Genome Assembly.</title>
        <authorList>
            <person name="Gallardo-Escarate C."/>
        </authorList>
    </citation>
    <scope>NUCLEOTIDE SEQUENCE [LARGE SCALE GENOMIC DNA]</scope>
</reference>
<sequence length="64" mass="6953">MMTNQFDLLSGQDGVGWRICLYVLLSSNKEFQTVASKKLLRVAVILSSDAAPSGISFNFPKMAG</sequence>
<dbReference type="AlphaFoldDB" id="A0A7T8JX57"/>
<keyword evidence="2" id="KW-1185">Reference proteome</keyword>
<protein>
    <submittedName>
        <fullName evidence="1">Uncharacterized protein</fullName>
    </submittedName>
</protein>
<dbReference type="EMBL" id="CP045901">
    <property type="protein sequence ID" value="QQP37165.1"/>
    <property type="molecule type" value="Genomic_DNA"/>
</dbReference>
<evidence type="ECO:0000313" key="2">
    <source>
        <dbReference type="Proteomes" id="UP000595437"/>
    </source>
</evidence>
<organism evidence="1 2">
    <name type="scientific">Caligus rogercresseyi</name>
    <name type="common">Sea louse</name>
    <dbReference type="NCBI Taxonomy" id="217165"/>
    <lineage>
        <taxon>Eukaryota</taxon>
        <taxon>Metazoa</taxon>
        <taxon>Ecdysozoa</taxon>
        <taxon>Arthropoda</taxon>
        <taxon>Crustacea</taxon>
        <taxon>Multicrustacea</taxon>
        <taxon>Hexanauplia</taxon>
        <taxon>Copepoda</taxon>
        <taxon>Siphonostomatoida</taxon>
        <taxon>Caligidae</taxon>
        <taxon>Caligus</taxon>
    </lineage>
</organism>
<feature type="non-terminal residue" evidence="1">
    <location>
        <position position="64"/>
    </location>
</feature>